<feature type="domain" description="SET" evidence="2">
    <location>
        <begin position="73"/>
        <end position="536"/>
    </location>
</feature>
<evidence type="ECO:0000259" key="2">
    <source>
        <dbReference type="PROSITE" id="PS50280"/>
    </source>
</evidence>
<feature type="signal peptide" evidence="1">
    <location>
        <begin position="1"/>
        <end position="25"/>
    </location>
</feature>
<protein>
    <submittedName>
        <fullName evidence="3">SET methyltransferase domain containing protein</fullName>
    </submittedName>
</protein>
<gene>
    <name evidence="3" type="ORF">IV203_034048</name>
</gene>
<dbReference type="InterPro" id="IPR001214">
    <property type="entry name" value="SET_dom"/>
</dbReference>
<reference evidence="3" key="1">
    <citation type="journal article" date="2021" name="Sci. Rep.">
        <title>Diploid genomic architecture of Nitzschia inconspicua, an elite biomass production diatom.</title>
        <authorList>
            <person name="Oliver A."/>
            <person name="Podell S."/>
            <person name="Pinowska A."/>
            <person name="Traller J.C."/>
            <person name="Smith S.R."/>
            <person name="McClure R."/>
            <person name="Beliaev A."/>
            <person name="Bohutskyi P."/>
            <person name="Hill E.A."/>
            <person name="Rabines A."/>
            <person name="Zheng H."/>
            <person name="Allen L.Z."/>
            <person name="Kuo A."/>
            <person name="Grigoriev I.V."/>
            <person name="Allen A.E."/>
            <person name="Hazlebeck D."/>
            <person name="Allen E.E."/>
        </authorList>
    </citation>
    <scope>NUCLEOTIDE SEQUENCE</scope>
    <source>
        <strain evidence="3">Hildebrandi</strain>
    </source>
</reference>
<dbReference type="Pfam" id="PF00856">
    <property type="entry name" value="SET"/>
    <property type="match status" value="1"/>
</dbReference>
<dbReference type="PROSITE" id="PS50280">
    <property type="entry name" value="SET"/>
    <property type="match status" value="1"/>
</dbReference>
<accession>A0A9K3M3C1</accession>
<sequence length="863" mass="98907">MPVLSFRHLCCLTAAILLILSSTTATTDVPVCEATDAPEICMAKATAAKVRQQESISTPTASKQDKESHPPECSLYFAPSTIPNAGWGIFTAKELKRDELLGGSLEAAADLILPIMDSYKTYPYRGNQRFLPWLAYVWPSKSGEFYGSTKRAFPEIEAGQFKVDEGLSNAGDLIRFYDMTEYGNPKLPRINAITPGLALQMNSHEEWDNVFFEYDHEKGHPYGQVFMVEDQLGIDYHDDDEEDDESGFNGNHFSHERRSWYSHKGLGALRDIEAGSELFLHYGDKYHKHLEKQRTTAKDFPTLDDYMEVLDFSQLNTEFDKRWLLNTTSMTLRNDENASFAVREPKLGAKFRKVEEHIEPPDYGTDPPKRDLKWLQEHGVCVDQLFAAESEIEEAGKGAFAKYGFTKGEVVSHAPLLHLKRDDMNIYKVIEEIKPGQEEATERLDFDTIEAKELMINYCFGHKDSEILLFPYSPMVNYINHDGENPNTAIRWTNISKEYFAMHPIDVLEQHGGTLRMEYVALRDIAPQEEITIDYGSEWAEAWKKYQVARMQGNEASFRHEIRVPDGFYPDNWLNKSVTYELAPNIDLKAGELQPLVWKHNGKPFTRFAHRVGLPKGISKRFLEYSTDIGVIPTYSKLLKNRILDSDEWYVWNATKNSTGENAGQWFAQRYKSDVWHFNMHYISAWDETARRNFLGEVGRAGFDDVLDGIGNYFGLDNMTCFHLSYMGVSECEKSFTHTDVYATGDVSYNMIWPLQLVEGSKPELNLQSDDANIVVAYKYEYDTAVLMGDWGYHYTSAIDGYTGDEMRVVVGMYCGQMDKRNAKMYAHLYDGEDPAPFLGQFEEPFEYHWSKGNPPEHRMSRL</sequence>
<comment type="caution">
    <text evidence="3">The sequence shown here is derived from an EMBL/GenBank/DDBJ whole genome shotgun (WGS) entry which is preliminary data.</text>
</comment>
<evidence type="ECO:0000313" key="4">
    <source>
        <dbReference type="Proteomes" id="UP000693970"/>
    </source>
</evidence>
<evidence type="ECO:0000256" key="1">
    <source>
        <dbReference type="SAM" id="SignalP"/>
    </source>
</evidence>
<keyword evidence="1" id="KW-0732">Signal</keyword>
<dbReference type="GO" id="GO:0008168">
    <property type="term" value="F:methyltransferase activity"/>
    <property type="evidence" value="ECO:0007669"/>
    <property type="project" value="UniProtKB-KW"/>
</dbReference>
<name>A0A9K3M3C1_9STRA</name>
<proteinExistence type="predicted"/>
<dbReference type="GO" id="GO:0032259">
    <property type="term" value="P:methylation"/>
    <property type="evidence" value="ECO:0007669"/>
    <property type="project" value="UniProtKB-KW"/>
</dbReference>
<keyword evidence="4" id="KW-1185">Reference proteome</keyword>
<dbReference type="AlphaFoldDB" id="A0A9K3M3C1"/>
<reference evidence="3" key="2">
    <citation type="submission" date="2021-04" db="EMBL/GenBank/DDBJ databases">
        <authorList>
            <person name="Podell S."/>
        </authorList>
    </citation>
    <scope>NUCLEOTIDE SEQUENCE</scope>
    <source>
        <strain evidence="3">Hildebrandi</strain>
    </source>
</reference>
<organism evidence="3 4">
    <name type="scientific">Nitzschia inconspicua</name>
    <dbReference type="NCBI Taxonomy" id="303405"/>
    <lineage>
        <taxon>Eukaryota</taxon>
        <taxon>Sar</taxon>
        <taxon>Stramenopiles</taxon>
        <taxon>Ochrophyta</taxon>
        <taxon>Bacillariophyta</taxon>
        <taxon>Bacillariophyceae</taxon>
        <taxon>Bacillariophycidae</taxon>
        <taxon>Bacillariales</taxon>
        <taxon>Bacillariaceae</taxon>
        <taxon>Nitzschia</taxon>
    </lineage>
</organism>
<dbReference type="OrthoDB" id="40579at2759"/>
<keyword evidence="3" id="KW-0489">Methyltransferase</keyword>
<evidence type="ECO:0000313" key="3">
    <source>
        <dbReference type="EMBL" id="KAG7373324.1"/>
    </source>
</evidence>
<feature type="chain" id="PRO_5039909914" evidence="1">
    <location>
        <begin position="26"/>
        <end position="863"/>
    </location>
</feature>
<dbReference type="EMBL" id="JAGRRH010000002">
    <property type="protein sequence ID" value="KAG7373324.1"/>
    <property type="molecule type" value="Genomic_DNA"/>
</dbReference>
<dbReference type="Proteomes" id="UP000693970">
    <property type="component" value="Unassembled WGS sequence"/>
</dbReference>
<keyword evidence="3" id="KW-0808">Transferase</keyword>